<name>A0A6G4XWF0_9ACTN</name>
<gene>
    <name evidence="2" type="ORF">G6045_35520</name>
</gene>
<dbReference type="RefSeq" id="WP_165336341.1">
    <property type="nucleotide sequence ID" value="NZ_JAAKZW010000264.1"/>
</dbReference>
<dbReference type="SUPFAM" id="SSF53474">
    <property type="entry name" value="alpha/beta-Hydrolases"/>
    <property type="match status" value="1"/>
</dbReference>
<sequence length="274" mass="29124">MNGTQEQPKTQYLDVPGGRIAYSVSGPEGGHLVVMAPGMGDLRAVYRFVVPRLVDAGYRVATMDLRGHGESSTGWDSHTTSAHGADYLALIRHLGGPATVVGQSFTPDSVVSAAAELPELITGVVALSPWANPPQPGRLMAAVTGVVLRTPFLWGLFYSSLYKAGKPADFKEYVATMKSRLREPGRTAAFVAVGDPKAKDSAAHRSQVHQPSLILMGTKDPDFKDPRAEAEEFASGLAGPTEIVMVEGAGHYPQAEMPQEVAAALLAFLEKTAR</sequence>
<keyword evidence="3" id="KW-1185">Reference proteome</keyword>
<dbReference type="EMBL" id="JAAKZW010000264">
    <property type="protein sequence ID" value="NGO80931.1"/>
    <property type="molecule type" value="Genomic_DNA"/>
</dbReference>
<reference evidence="2 3" key="1">
    <citation type="submission" date="2020-02" db="EMBL/GenBank/DDBJ databases">
        <title>Whole-genome analyses of novel actinobacteria.</title>
        <authorList>
            <person name="Sahin N."/>
            <person name="Tokatli A."/>
        </authorList>
    </citation>
    <scope>NUCLEOTIDE SEQUENCE [LARGE SCALE GENOMIC DNA]</scope>
    <source>
        <strain evidence="2 3">YC504</strain>
    </source>
</reference>
<proteinExistence type="predicted"/>
<keyword evidence="2" id="KW-0378">Hydrolase</keyword>
<comment type="caution">
    <text evidence="2">The sequence shown here is derived from an EMBL/GenBank/DDBJ whole genome shotgun (WGS) entry which is preliminary data.</text>
</comment>
<dbReference type="PRINTS" id="PR00412">
    <property type="entry name" value="EPOXHYDRLASE"/>
</dbReference>
<evidence type="ECO:0000313" key="3">
    <source>
        <dbReference type="Proteomes" id="UP000481109"/>
    </source>
</evidence>
<dbReference type="PANTHER" id="PTHR43194:SF2">
    <property type="entry name" value="PEROXISOMAL MEMBRANE PROTEIN LPX1"/>
    <property type="match status" value="1"/>
</dbReference>
<dbReference type="InterPro" id="IPR000639">
    <property type="entry name" value="Epox_hydrolase-like"/>
</dbReference>
<dbReference type="PANTHER" id="PTHR43194">
    <property type="entry name" value="HYDROLASE ALPHA/BETA FOLD FAMILY"/>
    <property type="match status" value="1"/>
</dbReference>
<evidence type="ECO:0000259" key="1">
    <source>
        <dbReference type="Pfam" id="PF12697"/>
    </source>
</evidence>
<feature type="domain" description="AB hydrolase-1" evidence="1">
    <location>
        <begin position="33"/>
        <end position="264"/>
    </location>
</feature>
<dbReference type="InterPro" id="IPR029058">
    <property type="entry name" value="AB_hydrolase_fold"/>
</dbReference>
<dbReference type="AlphaFoldDB" id="A0A6G4XWF0"/>
<accession>A0A6G4XWF0</accession>
<dbReference type="Proteomes" id="UP000481109">
    <property type="component" value="Unassembled WGS sequence"/>
</dbReference>
<organism evidence="2 3">
    <name type="scientific">Streptomyces mesophilus</name>
    <dbReference type="NCBI Taxonomy" id="1775132"/>
    <lineage>
        <taxon>Bacteria</taxon>
        <taxon>Bacillati</taxon>
        <taxon>Actinomycetota</taxon>
        <taxon>Actinomycetes</taxon>
        <taxon>Kitasatosporales</taxon>
        <taxon>Streptomycetaceae</taxon>
        <taxon>Streptomyces</taxon>
    </lineage>
</organism>
<evidence type="ECO:0000313" key="2">
    <source>
        <dbReference type="EMBL" id="NGO80931.1"/>
    </source>
</evidence>
<dbReference type="InterPro" id="IPR000073">
    <property type="entry name" value="AB_hydrolase_1"/>
</dbReference>
<dbReference type="GO" id="GO:0016787">
    <property type="term" value="F:hydrolase activity"/>
    <property type="evidence" value="ECO:0007669"/>
    <property type="project" value="UniProtKB-KW"/>
</dbReference>
<dbReference type="InterPro" id="IPR050228">
    <property type="entry name" value="Carboxylesterase_BioH"/>
</dbReference>
<dbReference type="Pfam" id="PF12697">
    <property type="entry name" value="Abhydrolase_6"/>
    <property type="match status" value="1"/>
</dbReference>
<dbReference type="Gene3D" id="3.40.50.1820">
    <property type="entry name" value="alpha/beta hydrolase"/>
    <property type="match status" value="1"/>
</dbReference>
<protein>
    <submittedName>
        <fullName evidence="2">Alpha/beta hydrolase</fullName>
    </submittedName>
</protein>